<comment type="caution">
    <text evidence="1">The sequence shown here is derived from an EMBL/GenBank/DDBJ whole genome shotgun (WGS) entry which is preliminary data.</text>
</comment>
<protein>
    <submittedName>
        <fullName evidence="1">Uncharacterized protein</fullName>
    </submittedName>
</protein>
<accession>A0A6V7XBA6</accession>
<evidence type="ECO:0000313" key="1">
    <source>
        <dbReference type="EMBL" id="CAD2196620.1"/>
    </source>
</evidence>
<proteinExistence type="predicted"/>
<dbReference type="SUPFAM" id="SSF53756">
    <property type="entry name" value="UDP-Glycosyltransferase/glycogen phosphorylase"/>
    <property type="match status" value="1"/>
</dbReference>
<reference evidence="1 2" key="1">
    <citation type="submission" date="2020-08" db="EMBL/GenBank/DDBJ databases">
        <authorList>
            <person name="Koutsovoulos G."/>
            <person name="Danchin GJ E."/>
        </authorList>
    </citation>
    <scope>NUCLEOTIDE SEQUENCE [LARGE SCALE GENOMIC DNA]</scope>
</reference>
<dbReference type="EMBL" id="CAJEWN010001338">
    <property type="protein sequence ID" value="CAD2196620.1"/>
    <property type="molecule type" value="Genomic_DNA"/>
</dbReference>
<sequence length="87" mass="10287">MNSFNEAMYAGVPLLCIPKFADMFHLSSIAEYLGIGKFVWASRKVKRWAWWWRRWWSKKGKLVKKAIKNPNFINDFSEALEEMISGE</sequence>
<evidence type="ECO:0000313" key="2">
    <source>
        <dbReference type="Proteomes" id="UP000580250"/>
    </source>
</evidence>
<gene>
    <name evidence="1" type="ORF">MENT_LOCUS49799</name>
</gene>
<name>A0A6V7XBA6_MELEN</name>
<organism evidence="1 2">
    <name type="scientific">Meloidogyne enterolobii</name>
    <name type="common">Root-knot nematode worm</name>
    <name type="synonym">Meloidogyne mayaguensis</name>
    <dbReference type="NCBI Taxonomy" id="390850"/>
    <lineage>
        <taxon>Eukaryota</taxon>
        <taxon>Metazoa</taxon>
        <taxon>Ecdysozoa</taxon>
        <taxon>Nematoda</taxon>
        <taxon>Chromadorea</taxon>
        <taxon>Rhabditida</taxon>
        <taxon>Tylenchina</taxon>
        <taxon>Tylenchomorpha</taxon>
        <taxon>Tylenchoidea</taxon>
        <taxon>Meloidogynidae</taxon>
        <taxon>Meloidogyninae</taxon>
        <taxon>Meloidogyne</taxon>
    </lineage>
</organism>
<dbReference type="OrthoDB" id="407298at2759"/>
<dbReference type="AlphaFoldDB" id="A0A6V7XBA6"/>
<dbReference type="Proteomes" id="UP000580250">
    <property type="component" value="Unassembled WGS sequence"/>
</dbReference>
<dbReference type="Gene3D" id="3.40.50.2000">
    <property type="entry name" value="Glycogen Phosphorylase B"/>
    <property type="match status" value="1"/>
</dbReference>